<dbReference type="EMBL" id="JXTI01000062">
    <property type="protein sequence ID" value="KWX13607.1"/>
    <property type="molecule type" value="Genomic_DNA"/>
</dbReference>
<dbReference type="GO" id="GO:0051301">
    <property type="term" value="P:cell division"/>
    <property type="evidence" value="ECO:0007669"/>
    <property type="project" value="UniProtKB-KW"/>
</dbReference>
<dbReference type="PANTHER" id="PTHR13255:SF0">
    <property type="entry name" value="ATAXIN-10"/>
    <property type="match status" value="1"/>
</dbReference>
<keyword evidence="2" id="KW-0131">Cell cycle</keyword>
<organism evidence="4 5">
    <name type="scientific">Giardia duodenalis assemblage B</name>
    <dbReference type="NCBI Taxonomy" id="1394984"/>
    <lineage>
        <taxon>Eukaryota</taxon>
        <taxon>Metamonada</taxon>
        <taxon>Diplomonadida</taxon>
        <taxon>Hexamitidae</taxon>
        <taxon>Giardiinae</taxon>
        <taxon>Giardia</taxon>
    </lineage>
</organism>
<proteinExistence type="predicted"/>
<dbReference type="PANTHER" id="PTHR13255">
    <property type="entry name" value="ATAXIN-10"/>
    <property type="match status" value="1"/>
</dbReference>
<keyword evidence="1" id="KW-0132">Cell division</keyword>
<evidence type="ECO:0000259" key="3">
    <source>
        <dbReference type="Pfam" id="PF09759"/>
    </source>
</evidence>
<evidence type="ECO:0000256" key="2">
    <source>
        <dbReference type="ARBA" id="ARBA00023306"/>
    </source>
</evidence>
<comment type="caution">
    <text evidence="4">The sequence shown here is derived from an EMBL/GenBank/DDBJ whole genome shotgun (WGS) entry which is preliminary data.</text>
</comment>
<gene>
    <name evidence="4" type="ORF">QR46_2372</name>
</gene>
<protein>
    <recommendedName>
        <fullName evidence="3">Ataxin-10 domain-containing protein</fullName>
    </recommendedName>
</protein>
<reference evidence="4 5" key="1">
    <citation type="journal article" date="2015" name="Mol. Biochem. Parasitol.">
        <title>Identification of polymorphic genes for use in assemblage B genotyping assays through comparative genomics of multiple assemblage B Giardia duodenalis isolates.</title>
        <authorList>
            <person name="Wielinga C."/>
            <person name="Thompson R.C."/>
            <person name="Monis P."/>
            <person name="Ryan U."/>
        </authorList>
    </citation>
    <scope>NUCLEOTIDE SEQUENCE [LARGE SCALE GENOMIC DNA]</scope>
    <source>
        <strain evidence="4 5">BAH15c1</strain>
    </source>
</reference>
<dbReference type="InterPro" id="IPR051374">
    <property type="entry name" value="Ataxin-10/CTR86_families"/>
</dbReference>
<dbReference type="InterPro" id="IPR019156">
    <property type="entry name" value="Ataxin-10_domain"/>
</dbReference>
<evidence type="ECO:0000313" key="4">
    <source>
        <dbReference type="EMBL" id="KWX13607.1"/>
    </source>
</evidence>
<evidence type="ECO:0000313" key="5">
    <source>
        <dbReference type="Proteomes" id="UP000070089"/>
    </source>
</evidence>
<dbReference type="Proteomes" id="UP000070089">
    <property type="component" value="Unassembled WGS sequence"/>
</dbReference>
<name>A0A132NU61_GIAIN</name>
<dbReference type="Pfam" id="PF09759">
    <property type="entry name" value="Atx10homo_assoc"/>
    <property type="match status" value="1"/>
</dbReference>
<feature type="domain" description="Ataxin-10" evidence="3">
    <location>
        <begin position="381"/>
        <end position="449"/>
    </location>
</feature>
<evidence type="ECO:0000256" key="1">
    <source>
        <dbReference type="ARBA" id="ARBA00022618"/>
    </source>
</evidence>
<sequence length="453" mass="48168">MTGPADHEGFSDPAAFVRGLAATKDLTRGLRCLGRALESGPPPVCARIRACPSLLTALDHVFPSLNADGREALIFLLGLLLQVNAYAPVSPASPPASIPASGEMIGTVFAEAHEYLLAAADQESRCGRVALLVVERLVTTHACLCDVSDLPINRTTIDLLTTIASTAALAGSVVRRLVECCCITMGAPALYQQVSFPPGKEIGIPYVPGLGTRGDGEDILSSAAAGVDSLVSILNERLRPGPVQEPDPLIDAEAAENLLGCRRSIEQAVREGGKSLCLTSYNNFQTLLSILDIIRLSTENLTDAISRKEYTEAGCMGICIFLLQYAIKMQPTRSGQFGFTGIVVADQEEHIEELLDECTRSGISVSCDDIASHGIFWPGYRSGLLTIIAHLLASCPASQEALRIMDGLPSIVTHCSGDFGCPGAREWALYTIKLATDFNPLNKLALSKLVASF</sequence>
<accession>A0A132NU61</accession>
<dbReference type="AlphaFoldDB" id="A0A132NU61"/>
<dbReference type="VEuPathDB" id="GiardiaDB:QR46_2372"/>
<dbReference type="OrthoDB" id="10257102at2759"/>
<dbReference type="GO" id="GO:0005829">
    <property type="term" value="C:cytosol"/>
    <property type="evidence" value="ECO:0007669"/>
    <property type="project" value="TreeGrafter"/>
</dbReference>